<dbReference type="RefSeq" id="WP_244706788.1">
    <property type="nucleotide sequence ID" value="NZ_BAAADN010000031.1"/>
</dbReference>
<geneLocation type="plasmid" evidence="2 3">
    <name>unnamed4</name>
</geneLocation>
<keyword evidence="3" id="KW-1185">Reference proteome</keyword>
<dbReference type="KEGG" id="hdo:MUK72_19205"/>
<accession>A0AAV3SI22</accession>
<dbReference type="Proteomes" id="UP000830542">
    <property type="component" value="Plasmid unnamed4"/>
</dbReference>
<evidence type="ECO:0000313" key="3">
    <source>
        <dbReference type="Proteomes" id="UP000830542"/>
    </source>
</evidence>
<dbReference type="EMBL" id="BAAADN010000031">
    <property type="protein sequence ID" value="GAA0464770.1"/>
    <property type="molecule type" value="Genomic_DNA"/>
</dbReference>
<dbReference type="EMBL" id="CP095009">
    <property type="protein sequence ID" value="UOO97281.1"/>
    <property type="molecule type" value="Genomic_DNA"/>
</dbReference>
<protein>
    <submittedName>
        <fullName evidence="1">DUF6516 family protein</fullName>
    </submittedName>
</protein>
<reference evidence="2" key="2">
    <citation type="submission" date="2022-04" db="EMBL/GenBank/DDBJ databases">
        <title>Sequencing and genomic assembly of Halococcus dombrowskii.</title>
        <authorList>
            <person name="Lim S.W."/>
            <person name="MacLea K.S."/>
        </authorList>
    </citation>
    <scope>NUCLEOTIDE SEQUENCE</scope>
    <source>
        <strain evidence="2">H4</strain>
        <plasmid evidence="2">unnamed4</plasmid>
    </source>
</reference>
<evidence type="ECO:0000313" key="4">
    <source>
        <dbReference type="Proteomes" id="UP001500962"/>
    </source>
</evidence>
<proteinExistence type="predicted"/>
<evidence type="ECO:0000313" key="1">
    <source>
        <dbReference type="EMBL" id="GAA0464770.1"/>
    </source>
</evidence>
<dbReference type="GeneID" id="71764023"/>
<dbReference type="Proteomes" id="UP001500962">
    <property type="component" value="Unassembled WGS sequence"/>
</dbReference>
<reference evidence="1" key="1">
    <citation type="journal article" date="2014" name="Int. J. Syst. Evol. Microbiol.">
        <title>Complete genome sequence of Corynebacterium casei LMG S-19264T (=DSM 44701T), isolated from a smear-ripened cheese.</title>
        <authorList>
            <consortium name="US DOE Joint Genome Institute (JGI-PGF)"/>
            <person name="Walter F."/>
            <person name="Albersmeier A."/>
            <person name="Kalinowski J."/>
            <person name="Ruckert C."/>
        </authorList>
    </citation>
    <scope>NUCLEOTIDE SEQUENCE</scope>
    <source>
        <strain evidence="1">JCM 12289</strain>
    </source>
</reference>
<dbReference type="InterPro" id="IPR045397">
    <property type="entry name" value="TumE-like"/>
</dbReference>
<evidence type="ECO:0000313" key="2">
    <source>
        <dbReference type="EMBL" id="UOO97281.1"/>
    </source>
</evidence>
<dbReference type="Pfam" id="PF20126">
    <property type="entry name" value="TumE"/>
    <property type="match status" value="1"/>
</dbReference>
<reference evidence="1" key="3">
    <citation type="submission" date="2023-12" db="EMBL/GenBank/DDBJ databases">
        <authorList>
            <person name="Sun Q."/>
            <person name="Inoue M."/>
        </authorList>
    </citation>
    <scope>NUCLEOTIDE SEQUENCE</scope>
    <source>
        <strain evidence="1">JCM 12289</strain>
    </source>
</reference>
<sequence>MALTPTDLDGYARTDVYEDETLIRVSVRQTTDTAYPSGWRYTLHYGALTPYPPETLDDGTIRRYDNAHEDTRGHDLHVAPDPDPEIIQFPGMIDLYERFWSEVPKPRFGPSDDGGESS</sequence>
<keyword evidence="2" id="KW-0614">Plasmid</keyword>
<dbReference type="AlphaFoldDB" id="A0AAV3SI22"/>
<name>A0AAV3SI22_HALDO</name>
<gene>
    <name evidence="1" type="ORF">GCM10008985_22090</name>
    <name evidence="2" type="ORF">MUK72_19205</name>
</gene>
<organism evidence="1 4">
    <name type="scientific">Halococcus dombrowskii</name>
    <dbReference type="NCBI Taxonomy" id="179637"/>
    <lineage>
        <taxon>Archaea</taxon>
        <taxon>Methanobacteriati</taxon>
        <taxon>Methanobacteriota</taxon>
        <taxon>Stenosarchaea group</taxon>
        <taxon>Halobacteria</taxon>
        <taxon>Halobacteriales</taxon>
        <taxon>Halococcaceae</taxon>
        <taxon>Halococcus</taxon>
    </lineage>
</organism>